<gene>
    <name evidence="8" type="ORF">AMON00008_LOCUS4970</name>
</gene>
<sequence>MVQQPPSLHRSGSVPALLQQQTSPASRRMSVAEVTKTHTLQMVAHESLVTRPLTPQSVLSRKPTSPQASSTASTRTPQSSMSPVSPSLFRRTGSSSLSTGTLPPATRESSSTAPSPSNSGSSSSPVHSSSLLSRRLNRRTGESGGPTSKTGQPLRLDTKDQGGRRRIKRCENFTELYRIGGEVMPSVHRDMEIRWGVSRNAEREEVVIKIRHKRGSFHSSSDESSWRASTEMMLNLPQCSGIARIHDVFEDKDAYYVVMEKVGGMDLFETLQAEGKLPVEEVKEILRQLLEAVSELHESGCIHKDLKLENVMFSRRGFFVQQPLHSTTPTGGGAVASRQRRASAPQAAAPSSVKLIDFDTVEEWTPKSPKAADVLGTDQYIAPEAYEGRYSPASDIFAVGVIGYRLLTGNFPFRAHIFDDQPGENWVGSPKMKEIKDRLHSERIDWRHPIFNAERGLQHLIARMLAAKETLRPSAREVLNDPSLAPTGPRSPARNRFSGS</sequence>
<feature type="domain" description="Protein kinase" evidence="7">
    <location>
        <begin position="173"/>
        <end position="484"/>
    </location>
</feature>
<dbReference type="InterPro" id="IPR000719">
    <property type="entry name" value="Prot_kinase_dom"/>
</dbReference>
<dbReference type="EMBL" id="HBNR01007574">
    <property type="protein sequence ID" value="CAE4565351.1"/>
    <property type="molecule type" value="Transcribed_RNA"/>
</dbReference>
<dbReference type="PANTHER" id="PTHR24349">
    <property type="entry name" value="SERINE/THREONINE-PROTEIN KINASE"/>
    <property type="match status" value="1"/>
</dbReference>
<dbReference type="SUPFAM" id="SSF56112">
    <property type="entry name" value="Protein kinase-like (PK-like)"/>
    <property type="match status" value="1"/>
</dbReference>
<feature type="compositionally biased region" description="Low complexity" evidence="6">
    <location>
        <begin position="87"/>
        <end position="134"/>
    </location>
</feature>
<keyword evidence="3" id="KW-0547">Nucleotide-binding</keyword>
<evidence type="ECO:0000256" key="3">
    <source>
        <dbReference type="ARBA" id="ARBA00022741"/>
    </source>
</evidence>
<dbReference type="SMART" id="SM00220">
    <property type="entry name" value="S_TKc"/>
    <property type="match status" value="1"/>
</dbReference>
<dbReference type="PROSITE" id="PS00108">
    <property type="entry name" value="PROTEIN_KINASE_ST"/>
    <property type="match status" value="1"/>
</dbReference>
<proteinExistence type="predicted"/>
<dbReference type="Gene3D" id="3.30.200.20">
    <property type="entry name" value="Phosphorylase Kinase, domain 1"/>
    <property type="match status" value="1"/>
</dbReference>
<keyword evidence="1" id="KW-0723">Serine/threonine-protein kinase</keyword>
<evidence type="ECO:0000256" key="6">
    <source>
        <dbReference type="SAM" id="MobiDB-lite"/>
    </source>
</evidence>
<keyword evidence="5" id="KW-0067">ATP-binding</keyword>
<dbReference type="GO" id="GO:0005524">
    <property type="term" value="F:ATP binding"/>
    <property type="evidence" value="ECO:0007669"/>
    <property type="project" value="UniProtKB-KW"/>
</dbReference>
<dbReference type="InterPro" id="IPR011009">
    <property type="entry name" value="Kinase-like_dom_sf"/>
</dbReference>
<organism evidence="8">
    <name type="scientific">Alexandrium monilatum</name>
    <dbReference type="NCBI Taxonomy" id="311494"/>
    <lineage>
        <taxon>Eukaryota</taxon>
        <taxon>Sar</taxon>
        <taxon>Alveolata</taxon>
        <taxon>Dinophyceae</taxon>
        <taxon>Gonyaulacales</taxon>
        <taxon>Pyrocystaceae</taxon>
        <taxon>Alexandrium</taxon>
    </lineage>
</organism>
<name>A0A7S4PWY8_9DINO</name>
<protein>
    <recommendedName>
        <fullName evidence="7">Protein kinase domain-containing protein</fullName>
    </recommendedName>
</protein>
<dbReference type="InterPro" id="IPR008271">
    <property type="entry name" value="Ser/Thr_kinase_AS"/>
</dbReference>
<dbReference type="GO" id="GO:0004674">
    <property type="term" value="F:protein serine/threonine kinase activity"/>
    <property type="evidence" value="ECO:0007669"/>
    <property type="project" value="UniProtKB-KW"/>
</dbReference>
<dbReference type="PROSITE" id="PS50011">
    <property type="entry name" value="PROTEIN_KINASE_DOM"/>
    <property type="match status" value="1"/>
</dbReference>
<feature type="region of interest" description="Disordered" evidence="6">
    <location>
        <begin position="474"/>
        <end position="500"/>
    </location>
</feature>
<evidence type="ECO:0000313" key="8">
    <source>
        <dbReference type="EMBL" id="CAE4565351.1"/>
    </source>
</evidence>
<accession>A0A7S4PWY8</accession>
<evidence type="ECO:0000256" key="5">
    <source>
        <dbReference type="ARBA" id="ARBA00022840"/>
    </source>
</evidence>
<dbReference type="InterPro" id="IPR050205">
    <property type="entry name" value="CDPK_Ser/Thr_kinases"/>
</dbReference>
<dbReference type="Pfam" id="PF00069">
    <property type="entry name" value="Pkinase"/>
    <property type="match status" value="1"/>
</dbReference>
<evidence type="ECO:0000256" key="4">
    <source>
        <dbReference type="ARBA" id="ARBA00022777"/>
    </source>
</evidence>
<dbReference type="AlphaFoldDB" id="A0A7S4PWY8"/>
<evidence type="ECO:0000256" key="1">
    <source>
        <dbReference type="ARBA" id="ARBA00022527"/>
    </source>
</evidence>
<keyword evidence="2" id="KW-0808">Transferase</keyword>
<feature type="region of interest" description="Disordered" evidence="6">
    <location>
        <begin position="1"/>
        <end position="166"/>
    </location>
</feature>
<keyword evidence="4" id="KW-0418">Kinase</keyword>
<feature type="compositionally biased region" description="Low complexity" evidence="6">
    <location>
        <begin position="63"/>
        <end position="80"/>
    </location>
</feature>
<evidence type="ECO:0000259" key="7">
    <source>
        <dbReference type="PROSITE" id="PS50011"/>
    </source>
</evidence>
<dbReference type="CDD" id="cd14014">
    <property type="entry name" value="STKc_PknB_like"/>
    <property type="match status" value="1"/>
</dbReference>
<evidence type="ECO:0000256" key="2">
    <source>
        <dbReference type="ARBA" id="ARBA00022679"/>
    </source>
</evidence>
<dbReference type="Gene3D" id="1.10.510.10">
    <property type="entry name" value="Transferase(Phosphotransferase) domain 1"/>
    <property type="match status" value="1"/>
</dbReference>
<reference evidence="8" key="1">
    <citation type="submission" date="2021-01" db="EMBL/GenBank/DDBJ databases">
        <authorList>
            <person name="Corre E."/>
            <person name="Pelletier E."/>
            <person name="Niang G."/>
            <person name="Scheremetjew M."/>
            <person name="Finn R."/>
            <person name="Kale V."/>
            <person name="Holt S."/>
            <person name="Cochrane G."/>
            <person name="Meng A."/>
            <person name="Brown T."/>
            <person name="Cohen L."/>
        </authorList>
    </citation>
    <scope>NUCLEOTIDE SEQUENCE</scope>
    <source>
        <strain evidence="8">CCMP3105</strain>
    </source>
</reference>